<dbReference type="PRINTS" id="PR01438">
    <property type="entry name" value="UNVRSLSTRESS"/>
</dbReference>
<sequence length="281" mass="30731">MSKTILIPSDFSNNALVATRYALDLAKQLGANLHILHAYSSFNSAFQSQSVNETDATRAQSDAENNMGEFLGKVGDSKNVTITTSLLKDSLTDAVEAYLNTNTTVCLMIMGTHGASGTRKDILGSNTYDIAKSVNIPLLIVPEHASSFHLERVAFFTDYQNQDIATLQSLKNLLDGQELPCTLVHITQLKDSSLQEQVALLSNWSKKLSQTVGYANLNTELVSNKEDITIVDTALDRLSADLCLLTVVGGRSFFEKLFHKSLAREIILNPKVPVLLTSGHR</sequence>
<dbReference type="InterPro" id="IPR006016">
    <property type="entry name" value="UspA"/>
</dbReference>
<evidence type="ECO:0000313" key="4">
    <source>
        <dbReference type="Proteomes" id="UP000198785"/>
    </source>
</evidence>
<organism evidence="3 4">
    <name type="scientific">Sphingobacterium wenxiniae</name>
    <dbReference type="NCBI Taxonomy" id="683125"/>
    <lineage>
        <taxon>Bacteria</taxon>
        <taxon>Pseudomonadati</taxon>
        <taxon>Bacteroidota</taxon>
        <taxon>Sphingobacteriia</taxon>
        <taxon>Sphingobacteriales</taxon>
        <taxon>Sphingobacteriaceae</taxon>
        <taxon>Sphingobacterium</taxon>
    </lineage>
</organism>
<dbReference type="PANTHER" id="PTHR46268:SF6">
    <property type="entry name" value="UNIVERSAL STRESS PROTEIN UP12"/>
    <property type="match status" value="1"/>
</dbReference>
<evidence type="ECO:0000313" key="3">
    <source>
        <dbReference type="EMBL" id="SFS78911.1"/>
    </source>
</evidence>
<dbReference type="InterPro" id="IPR006015">
    <property type="entry name" value="Universal_stress_UspA"/>
</dbReference>
<gene>
    <name evidence="3" type="ORF">SAMN05660206_10520</name>
</gene>
<dbReference type="SUPFAM" id="SSF52402">
    <property type="entry name" value="Adenine nucleotide alpha hydrolases-like"/>
    <property type="match status" value="2"/>
</dbReference>
<evidence type="ECO:0000259" key="2">
    <source>
        <dbReference type="Pfam" id="PF00582"/>
    </source>
</evidence>
<name>A0A1I6SPS3_9SPHI</name>
<dbReference type="Gene3D" id="3.40.50.12370">
    <property type="match status" value="1"/>
</dbReference>
<dbReference type="Proteomes" id="UP000198785">
    <property type="component" value="Unassembled WGS sequence"/>
</dbReference>
<dbReference type="Pfam" id="PF00582">
    <property type="entry name" value="Usp"/>
    <property type="match status" value="1"/>
</dbReference>
<feature type="domain" description="UspA" evidence="2">
    <location>
        <begin position="1"/>
        <end position="142"/>
    </location>
</feature>
<reference evidence="3 4" key="1">
    <citation type="submission" date="2016-10" db="EMBL/GenBank/DDBJ databases">
        <authorList>
            <person name="de Groot N.N."/>
        </authorList>
    </citation>
    <scope>NUCLEOTIDE SEQUENCE [LARGE SCALE GENOMIC DNA]</scope>
    <source>
        <strain evidence="3 4">DSM 22789</strain>
    </source>
</reference>
<dbReference type="STRING" id="683125.SAMN05660206_10520"/>
<dbReference type="EMBL" id="FOZZ01000005">
    <property type="protein sequence ID" value="SFS78911.1"/>
    <property type="molecule type" value="Genomic_DNA"/>
</dbReference>
<dbReference type="CDD" id="cd00293">
    <property type="entry name" value="USP-like"/>
    <property type="match status" value="1"/>
</dbReference>
<dbReference type="AlphaFoldDB" id="A0A1I6SPS3"/>
<comment type="similarity">
    <text evidence="1">Belongs to the universal stress protein A family.</text>
</comment>
<dbReference type="PANTHER" id="PTHR46268">
    <property type="entry name" value="STRESS RESPONSE PROTEIN NHAX"/>
    <property type="match status" value="1"/>
</dbReference>
<keyword evidence="4" id="KW-1185">Reference proteome</keyword>
<evidence type="ECO:0000256" key="1">
    <source>
        <dbReference type="ARBA" id="ARBA00008791"/>
    </source>
</evidence>
<protein>
    <submittedName>
        <fullName evidence="3">Nucleotide-binding universal stress protein, UspA family</fullName>
    </submittedName>
</protein>
<proteinExistence type="inferred from homology"/>
<accession>A0A1I6SPS3</accession>